<accession>A0A1G2QKJ2</accession>
<dbReference type="EMBL" id="MHTL01000011">
    <property type="protein sequence ID" value="OHA60609.1"/>
    <property type="molecule type" value="Genomic_DNA"/>
</dbReference>
<dbReference type="STRING" id="1802440.A2569_00855"/>
<dbReference type="Pfam" id="PF13692">
    <property type="entry name" value="Glyco_trans_1_4"/>
    <property type="match status" value="1"/>
</dbReference>
<sequence length="346" mass="38633">MKLLFITQVWDENDSVLGFVPSWVEAFRPVSTSLSVIALRVSSSEHLNGIPVHSLGKEEGRGHTRKIFRFYQLLLDLRNSYDTVFVHMNPEYVVLAGFLWRLMGKKVVLWYAHGIVTWKLHAATPFCSRILTSTPEGCRISSKKLRVIGQAIDTELFSPASHVPLIPKLFVVGRIAEIKSQALAVRALALIHKEYPEATLEIIGAPVYDADRIYESSVRELSRELGVESFVRWCGPLTRIELARELPHASLCINMSTNGSLDKAGLEALAAGVPVITANPAFRSILMGVADILFMSSQESSDVSRAILLYLTLPSEEREHIRRTLRERAVAEHSITTFAERVVSTL</sequence>
<dbReference type="PANTHER" id="PTHR12526">
    <property type="entry name" value="GLYCOSYLTRANSFERASE"/>
    <property type="match status" value="1"/>
</dbReference>
<evidence type="ECO:0000313" key="1">
    <source>
        <dbReference type="EMBL" id="OHA60609.1"/>
    </source>
</evidence>
<reference evidence="1 2" key="1">
    <citation type="journal article" date="2016" name="Nat. Commun.">
        <title>Thousands of microbial genomes shed light on interconnected biogeochemical processes in an aquifer system.</title>
        <authorList>
            <person name="Anantharaman K."/>
            <person name="Brown C.T."/>
            <person name="Hug L.A."/>
            <person name="Sharon I."/>
            <person name="Castelle C.J."/>
            <person name="Probst A.J."/>
            <person name="Thomas B.C."/>
            <person name="Singh A."/>
            <person name="Wilkins M.J."/>
            <person name="Karaoz U."/>
            <person name="Brodie E.L."/>
            <person name="Williams K.H."/>
            <person name="Hubbard S.S."/>
            <person name="Banfield J.F."/>
        </authorList>
    </citation>
    <scope>NUCLEOTIDE SEQUENCE [LARGE SCALE GENOMIC DNA]</scope>
</reference>
<organism evidence="1 2">
    <name type="scientific">Candidatus Vogelbacteria bacterium RIFOXYD1_FULL_51_18</name>
    <dbReference type="NCBI Taxonomy" id="1802440"/>
    <lineage>
        <taxon>Bacteria</taxon>
        <taxon>Candidatus Vogeliibacteriota</taxon>
    </lineage>
</organism>
<name>A0A1G2QKJ2_9BACT</name>
<dbReference type="SUPFAM" id="SSF53756">
    <property type="entry name" value="UDP-Glycosyltransferase/glycogen phosphorylase"/>
    <property type="match status" value="1"/>
</dbReference>
<dbReference type="Gene3D" id="3.40.50.2000">
    <property type="entry name" value="Glycogen Phosphorylase B"/>
    <property type="match status" value="1"/>
</dbReference>
<gene>
    <name evidence="1" type="ORF">A2569_00855</name>
</gene>
<dbReference type="AlphaFoldDB" id="A0A1G2QKJ2"/>
<evidence type="ECO:0008006" key="3">
    <source>
        <dbReference type="Google" id="ProtNLM"/>
    </source>
</evidence>
<dbReference type="Proteomes" id="UP000177090">
    <property type="component" value="Unassembled WGS sequence"/>
</dbReference>
<protein>
    <recommendedName>
        <fullName evidence="3">Glycosyl transferase family 1 domain-containing protein</fullName>
    </recommendedName>
</protein>
<comment type="caution">
    <text evidence="1">The sequence shown here is derived from an EMBL/GenBank/DDBJ whole genome shotgun (WGS) entry which is preliminary data.</text>
</comment>
<evidence type="ECO:0000313" key="2">
    <source>
        <dbReference type="Proteomes" id="UP000177090"/>
    </source>
</evidence>
<proteinExistence type="predicted"/>
<dbReference type="CDD" id="cd03801">
    <property type="entry name" value="GT4_PimA-like"/>
    <property type="match status" value="1"/>
</dbReference>